<dbReference type="InterPro" id="IPR004370">
    <property type="entry name" value="4-OT-like_dom"/>
</dbReference>
<dbReference type="STRING" id="1945662.B0A89_11855"/>
<keyword evidence="4" id="KW-1185">Reference proteome</keyword>
<dbReference type="OrthoDB" id="8635217at2"/>
<evidence type="ECO:0000313" key="3">
    <source>
        <dbReference type="EMBL" id="ARJ70896.1"/>
    </source>
</evidence>
<keyword evidence="1" id="KW-0413">Isomerase</keyword>
<dbReference type="Pfam" id="PF01361">
    <property type="entry name" value="Tautomerase"/>
    <property type="match status" value="1"/>
</dbReference>
<dbReference type="EMBL" id="CP020612">
    <property type="protein sequence ID" value="ARJ70896.1"/>
    <property type="molecule type" value="Genomic_DNA"/>
</dbReference>
<reference evidence="3 4" key="1">
    <citation type="submission" date="2017-03" db="EMBL/GenBank/DDBJ databases">
        <title>Genome sequence of Paracoccus contaminans isolated from a water microcosm.</title>
        <authorList>
            <person name="Aurass P."/>
            <person name="Karste S."/>
            <person name="Trost E."/>
            <person name="Glaeser S.P."/>
            <person name="Kaempfer P."/>
            <person name="Flieger A."/>
        </authorList>
    </citation>
    <scope>NUCLEOTIDE SEQUENCE [LARGE SCALE GENOMIC DNA]</scope>
    <source>
        <strain evidence="4">RKI 16-01929T\LMG 29738T\CCM 8701T\CIP 111112T</strain>
    </source>
</reference>
<dbReference type="Proteomes" id="UP000193017">
    <property type="component" value="Chromosome"/>
</dbReference>
<feature type="domain" description="4-oxalocrotonate tautomerase-like" evidence="2">
    <location>
        <begin position="2"/>
        <end position="59"/>
    </location>
</feature>
<dbReference type="KEGG" id="pcon:B0A89_11855"/>
<dbReference type="Gene3D" id="3.30.429.10">
    <property type="entry name" value="Macrophage Migration Inhibitory Factor"/>
    <property type="match status" value="1"/>
</dbReference>
<evidence type="ECO:0000256" key="1">
    <source>
        <dbReference type="ARBA" id="ARBA00023235"/>
    </source>
</evidence>
<sequence>MPIVRIELFPGRDRATLESIARDITQLFEKAGVAAAATTILFSEVAPTDWFVAGKSLAAATNKD</sequence>
<evidence type="ECO:0000259" key="2">
    <source>
        <dbReference type="Pfam" id="PF01361"/>
    </source>
</evidence>
<name>A0A1W6D1D2_9RHOB</name>
<dbReference type="InterPro" id="IPR014347">
    <property type="entry name" value="Tautomerase/MIF_sf"/>
</dbReference>
<evidence type="ECO:0000313" key="4">
    <source>
        <dbReference type="Proteomes" id="UP000193017"/>
    </source>
</evidence>
<dbReference type="SUPFAM" id="SSF55331">
    <property type="entry name" value="Tautomerase/MIF"/>
    <property type="match status" value="1"/>
</dbReference>
<gene>
    <name evidence="3" type="ORF">B0A89_11855</name>
</gene>
<protein>
    <recommendedName>
        <fullName evidence="2">4-oxalocrotonate tautomerase-like domain-containing protein</fullName>
    </recommendedName>
</protein>
<accession>A0A1W6D1D2</accession>
<proteinExistence type="predicted"/>
<dbReference type="GO" id="GO:0016853">
    <property type="term" value="F:isomerase activity"/>
    <property type="evidence" value="ECO:0007669"/>
    <property type="project" value="UniProtKB-KW"/>
</dbReference>
<dbReference type="AlphaFoldDB" id="A0A1W6D1D2"/>
<organism evidence="3 4">
    <name type="scientific">Paracoccus contaminans</name>
    <dbReference type="NCBI Taxonomy" id="1945662"/>
    <lineage>
        <taxon>Bacteria</taxon>
        <taxon>Pseudomonadati</taxon>
        <taxon>Pseudomonadota</taxon>
        <taxon>Alphaproteobacteria</taxon>
        <taxon>Rhodobacterales</taxon>
        <taxon>Paracoccaceae</taxon>
        <taxon>Paracoccus</taxon>
    </lineage>
</organism>